<dbReference type="EMBL" id="CYZV01000094">
    <property type="protein sequence ID" value="CUO92759.1"/>
    <property type="molecule type" value="Genomic_DNA"/>
</dbReference>
<dbReference type="PANTHER" id="PTHR46211">
    <property type="entry name" value="GLYCEROPHOSPHORYL DIESTER PHOSPHODIESTERASE"/>
    <property type="match status" value="1"/>
</dbReference>
<dbReference type="SUPFAM" id="SSF51695">
    <property type="entry name" value="PLC-like phosphodiesterases"/>
    <property type="match status" value="1"/>
</dbReference>
<dbReference type="Pfam" id="PF03009">
    <property type="entry name" value="GDPD"/>
    <property type="match status" value="1"/>
</dbReference>
<dbReference type="EC" id="3.1.4.46" evidence="2"/>
<dbReference type="InterPro" id="IPR017946">
    <property type="entry name" value="PLC-like_Pdiesterase_TIM-brl"/>
</dbReference>
<dbReference type="RefSeq" id="WP_055278036.1">
    <property type="nucleotide sequence ID" value="NZ_CYZV01000094.1"/>
</dbReference>
<name>A0A174J6M2_9CLOT</name>
<evidence type="ECO:0000313" key="3">
    <source>
        <dbReference type="Proteomes" id="UP000095558"/>
    </source>
</evidence>
<dbReference type="InterPro" id="IPR030395">
    <property type="entry name" value="GP_PDE_dom"/>
</dbReference>
<gene>
    <name evidence="2" type="primary">glpQ</name>
    <name evidence="2" type="ORF">ERS852470_03718</name>
</gene>
<dbReference type="AlphaFoldDB" id="A0A174J6M2"/>
<protein>
    <submittedName>
        <fullName evidence="2">Glycerophosphodiester phosphodiesterase</fullName>
        <ecNumber evidence="2">3.1.4.46</ecNumber>
    </submittedName>
</protein>
<evidence type="ECO:0000313" key="2">
    <source>
        <dbReference type="EMBL" id="CUO92759.1"/>
    </source>
</evidence>
<reference evidence="2 3" key="1">
    <citation type="submission" date="2015-09" db="EMBL/GenBank/DDBJ databases">
        <authorList>
            <consortium name="Pathogen Informatics"/>
        </authorList>
    </citation>
    <scope>NUCLEOTIDE SEQUENCE [LARGE SCALE GENOMIC DNA]</scope>
    <source>
        <strain evidence="2 3">2789STDY5834855</strain>
    </source>
</reference>
<organism evidence="2 3">
    <name type="scientific">Clostridium disporicum</name>
    <dbReference type="NCBI Taxonomy" id="84024"/>
    <lineage>
        <taxon>Bacteria</taxon>
        <taxon>Bacillati</taxon>
        <taxon>Bacillota</taxon>
        <taxon>Clostridia</taxon>
        <taxon>Eubacteriales</taxon>
        <taxon>Clostridiaceae</taxon>
        <taxon>Clostridium</taxon>
    </lineage>
</organism>
<feature type="domain" description="GP-PDE" evidence="1">
    <location>
        <begin position="34"/>
        <end position="262"/>
    </location>
</feature>
<keyword evidence="2" id="KW-0378">Hydrolase</keyword>
<dbReference type="GO" id="GO:0006629">
    <property type="term" value="P:lipid metabolic process"/>
    <property type="evidence" value="ECO:0007669"/>
    <property type="project" value="InterPro"/>
</dbReference>
<dbReference type="PANTHER" id="PTHR46211:SF1">
    <property type="entry name" value="GLYCEROPHOSPHODIESTER PHOSPHODIESTERASE, CYTOPLASMIC"/>
    <property type="match status" value="1"/>
</dbReference>
<accession>A0A174J6M2</accession>
<dbReference type="PROSITE" id="PS51704">
    <property type="entry name" value="GP_PDE"/>
    <property type="match status" value="1"/>
</dbReference>
<evidence type="ECO:0000259" key="1">
    <source>
        <dbReference type="PROSITE" id="PS51704"/>
    </source>
</evidence>
<dbReference type="GO" id="GO:0008889">
    <property type="term" value="F:glycerophosphodiester phosphodiesterase activity"/>
    <property type="evidence" value="ECO:0007669"/>
    <property type="project" value="UniProtKB-EC"/>
</dbReference>
<dbReference type="Gene3D" id="3.20.20.190">
    <property type="entry name" value="Phosphatidylinositol (PI) phosphodiesterase"/>
    <property type="match status" value="1"/>
</dbReference>
<sequence length="262" mass="29759">MKIINKGFRVLILTLILILPSSSIKAFNHENIDVKLIGHRGASAYEPENTIPSFVKAADLGMWGAECDLYSLRDGSLIIFHDNDVDRMTNGVGKIQSMSLVEVKALNIDSGNNIKKYKNLKIPTLDEYLICCKKNKLVPVIEFKDINVNNVKEVVDKIKGYGLEDESIIISTSYEWIKYIRQYSYKIQFQYLSDISLENINLLKEYGNYGIDVRKDRVTAENVRLAHENGAVVNVWDVKTEEEANMLIGIGVDMITSDYKLK</sequence>
<dbReference type="OrthoDB" id="384721at2"/>
<dbReference type="Proteomes" id="UP000095558">
    <property type="component" value="Unassembled WGS sequence"/>
</dbReference>
<proteinExistence type="predicted"/>